<dbReference type="GO" id="GO:0015131">
    <property type="term" value="F:oxaloacetate transmembrane transporter activity"/>
    <property type="evidence" value="ECO:0000318"/>
    <property type="project" value="GO_Central"/>
</dbReference>
<dbReference type="Gene3D" id="1.50.40.10">
    <property type="entry name" value="Mitochondrial carrier domain"/>
    <property type="match status" value="1"/>
</dbReference>
<dbReference type="PROSITE" id="PS50920">
    <property type="entry name" value="SOLCAR"/>
    <property type="match status" value="2"/>
</dbReference>
<gene>
    <name evidence="11" type="primary">LOC103100557</name>
</gene>
<evidence type="ECO:0000313" key="11">
    <source>
        <dbReference type="Ensembl" id="ENSMODP00000038504.2"/>
    </source>
</evidence>
<protein>
    <submittedName>
        <fullName evidence="11">Mitochondrial dicarboxylate carrier-like</fullName>
    </submittedName>
</protein>
<dbReference type="RefSeq" id="XP_016286205.1">
    <property type="nucleotide sequence ID" value="XM_016430719.2"/>
</dbReference>
<dbReference type="eggNOG" id="KOG0759">
    <property type="taxonomic scope" value="Eukaryota"/>
</dbReference>
<dbReference type="GO" id="GO:0071422">
    <property type="term" value="P:succinate transmembrane transport"/>
    <property type="evidence" value="ECO:0000318"/>
    <property type="project" value="GO_Central"/>
</dbReference>
<dbReference type="GO" id="GO:0071423">
    <property type="term" value="P:malate transmembrane transport"/>
    <property type="evidence" value="ECO:0000318"/>
    <property type="project" value="GO_Central"/>
</dbReference>
<dbReference type="InterPro" id="IPR050391">
    <property type="entry name" value="Mito_Metabolite_Transporter"/>
</dbReference>
<dbReference type="InterPro" id="IPR023395">
    <property type="entry name" value="MCP_dom_sf"/>
</dbReference>
<dbReference type="Proteomes" id="UP000002280">
    <property type="component" value="Chromosome 2"/>
</dbReference>
<organism evidence="11 12">
    <name type="scientific">Monodelphis domestica</name>
    <name type="common">Gray short-tailed opossum</name>
    <dbReference type="NCBI Taxonomy" id="13616"/>
    <lineage>
        <taxon>Eukaryota</taxon>
        <taxon>Metazoa</taxon>
        <taxon>Chordata</taxon>
        <taxon>Craniata</taxon>
        <taxon>Vertebrata</taxon>
        <taxon>Euteleostomi</taxon>
        <taxon>Mammalia</taxon>
        <taxon>Metatheria</taxon>
        <taxon>Didelphimorphia</taxon>
        <taxon>Didelphidae</taxon>
        <taxon>Monodelphis</taxon>
    </lineage>
</organism>
<dbReference type="GO" id="GO:0015709">
    <property type="term" value="P:thiosulfate transport"/>
    <property type="evidence" value="ECO:0000318"/>
    <property type="project" value="GO_Central"/>
</dbReference>
<dbReference type="GO" id="GO:0016020">
    <property type="term" value="C:membrane"/>
    <property type="evidence" value="ECO:0007669"/>
    <property type="project" value="UniProtKB-SubCell"/>
</dbReference>
<dbReference type="HOGENOM" id="CLU_015166_14_1_1"/>
<dbReference type="GO" id="GO:1902358">
    <property type="term" value="P:sulfate transmembrane transport"/>
    <property type="evidence" value="ECO:0000318"/>
    <property type="project" value="GO_Central"/>
</dbReference>
<keyword evidence="4 8" id="KW-0812">Transmembrane</keyword>
<proteinExistence type="inferred from homology"/>
<feature type="transmembrane region" description="Helical" evidence="10">
    <location>
        <begin position="9"/>
        <end position="26"/>
    </location>
</feature>
<keyword evidence="5" id="KW-0677">Repeat</keyword>
<evidence type="ECO:0000256" key="6">
    <source>
        <dbReference type="ARBA" id="ARBA00022989"/>
    </source>
</evidence>
<dbReference type="GO" id="GO:0035435">
    <property type="term" value="P:phosphate ion transmembrane transport"/>
    <property type="evidence" value="ECO:0000318"/>
    <property type="project" value="GO_Central"/>
</dbReference>
<feature type="repeat" description="Solcar" evidence="8">
    <location>
        <begin position="181"/>
        <end position="263"/>
    </location>
</feature>
<dbReference type="Ensembl" id="ENSMODT00000040104.2">
    <property type="protein sequence ID" value="ENSMODP00000038504.2"/>
    <property type="gene ID" value="ENSMODG00000025675.3"/>
</dbReference>
<dbReference type="Pfam" id="PF00153">
    <property type="entry name" value="Mito_carr"/>
    <property type="match status" value="3"/>
</dbReference>
<evidence type="ECO:0000256" key="3">
    <source>
        <dbReference type="ARBA" id="ARBA00022448"/>
    </source>
</evidence>
<evidence type="ECO:0000256" key="7">
    <source>
        <dbReference type="ARBA" id="ARBA00023136"/>
    </source>
</evidence>
<evidence type="ECO:0000256" key="4">
    <source>
        <dbReference type="ARBA" id="ARBA00022692"/>
    </source>
</evidence>
<accession>F6U0U5</accession>
<feature type="transmembrane region" description="Helical" evidence="10">
    <location>
        <begin position="183"/>
        <end position="201"/>
    </location>
</feature>
<keyword evidence="12" id="KW-1185">Reference proteome</keyword>
<dbReference type="GO" id="GO:0015729">
    <property type="term" value="P:oxaloacetate transport"/>
    <property type="evidence" value="ECO:0000318"/>
    <property type="project" value="GO_Central"/>
</dbReference>
<dbReference type="GeneID" id="103100557"/>
<dbReference type="Bgee" id="ENSMODG00000025675">
    <property type="expression patterns" value="Expressed in spermatocyte and 7 other cell types or tissues"/>
</dbReference>
<dbReference type="GO" id="GO:0015116">
    <property type="term" value="F:sulfate transmembrane transporter activity"/>
    <property type="evidence" value="ECO:0000318"/>
    <property type="project" value="GO_Central"/>
</dbReference>
<evidence type="ECO:0000256" key="5">
    <source>
        <dbReference type="ARBA" id="ARBA00022737"/>
    </source>
</evidence>
<evidence type="ECO:0000256" key="1">
    <source>
        <dbReference type="ARBA" id="ARBA00004141"/>
    </source>
</evidence>
<evidence type="ECO:0000313" key="12">
    <source>
        <dbReference type="Proteomes" id="UP000002280"/>
    </source>
</evidence>
<dbReference type="PANTHER" id="PTHR45618">
    <property type="entry name" value="MITOCHONDRIAL DICARBOXYLATE CARRIER-RELATED"/>
    <property type="match status" value="1"/>
</dbReference>
<feature type="repeat" description="Solcar" evidence="8">
    <location>
        <begin position="85"/>
        <end position="172"/>
    </location>
</feature>
<dbReference type="SUPFAM" id="SSF103506">
    <property type="entry name" value="Mitochondrial carrier"/>
    <property type="match status" value="1"/>
</dbReference>
<dbReference type="GeneTree" id="ENSGT00940000156783"/>
<dbReference type="InterPro" id="IPR018108">
    <property type="entry name" value="MCP_transmembrane"/>
</dbReference>
<dbReference type="OMA" id="DEIKEWC"/>
<feature type="transmembrane region" description="Helical" evidence="10">
    <location>
        <begin position="87"/>
        <end position="107"/>
    </location>
</feature>
<evidence type="ECO:0000256" key="9">
    <source>
        <dbReference type="RuleBase" id="RU000488"/>
    </source>
</evidence>
<dbReference type="OrthoDB" id="448427at2759"/>
<keyword evidence="7 8" id="KW-0472">Membrane</keyword>
<comment type="similarity">
    <text evidence="2 9">Belongs to the mitochondrial carrier (TC 2.A.29) family.</text>
</comment>
<dbReference type="AlphaFoldDB" id="F6U0U5"/>
<reference evidence="11 12" key="1">
    <citation type="journal article" date="2007" name="Nature">
        <title>Genome of the marsupial Monodelphis domestica reveals innovation in non-coding sequences.</title>
        <authorList>
            <person name="Mikkelsen T.S."/>
            <person name="Wakefield M.J."/>
            <person name="Aken B."/>
            <person name="Amemiya C.T."/>
            <person name="Chang J.L."/>
            <person name="Duke S."/>
            <person name="Garber M."/>
            <person name="Gentles A.J."/>
            <person name="Goodstadt L."/>
            <person name="Heger A."/>
            <person name="Jurka J."/>
            <person name="Kamal M."/>
            <person name="Mauceli E."/>
            <person name="Searle S.M."/>
            <person name="Sharpe T."/>
            <person name="Baker M.L."/>
            <person name="Batzer M.A."/>
            <person name="Benos P.V."/>
            <person name="Belov K."/>
            <person name="Clamp M."/>
            <person name="Cook A."/>
            <person name="Cuff J."/>
            <person name="Das R."/>
            <person name="Davidow L."/>
            <person name="Deakin J.E."/>
            <person name="Fazzari M.J."/>
            <person name="Glass J.L."/>
            <person name="Grabherr M."/>
            <person name="Greally J.M."/>
            <person name="Gu W."/>
            <person name="Hore T.A."/>
            <person name="Huttley G.A."/>
            <person name="Kleber M."/>
            <person name="Jirtle R.L."/>
            <person name="Koina E."/>
            <person name="Lee J.T."/>
            <person name="Mahony S."/>
            <person name="Marra M.A."/>
            <person name="Miller R.D."/>
            <person name="Nicholls R.D."/>
            <person name="Oda M."/>
            <person name="Papenfuss A.T."/>
            <person name="Parra Z.E."/>
            <person name="Pollock D.D."/>
            <person name="Ray D.A."/>
            <person name="Schein J.E."/>
            <person name="Speed T.P."/>
            <person name="Thompson K."/>
            <person name="VandeBerg J.L."/>
            <person name="Wade C.M."/>
            <person name="Walker J.A."/>
            <person name="Waters P.D."/>
            <person name="Webber C."/>
            <person name="Weidman J.R."/>
            <person name="Xie X."/>
            <person name="Zody M.C."/>
            <person name="Baldwin J."/>
            <person name="Abdouelleil A."/>
            <person name="Abdulkadir J."/>
            <person name="Abebe A."/>
            <person name="Abera B."/>
            <person name="Abreu J."/>
            <person name="Acer S.C."/>
            <person name="Aftuck L."/>
            <person name="Alexander A."/>
            <person name="An P."/>
            <person name="Anderson E."/>
            <person name="Anderson S."/>
            <person name="Arachi H."/>
            <person name="Azer M."/>
            <person name="Bachantsang P."/>
            <person name="Barry A."/>
            <person name="Bayul T."/>
            <person name="Berlin A."/>
            <person name="Bessette D."/>
            <person name="Bloom T."/>
            <person name="Bloom T."/>
            <person name="Boguslavskiy L."/>
            <person name="Bonnet C."/>
            <person name="Boukhgalter B."/>
            <person name="Bourzgui I."/>
            <person name="Brown A."/>
            <person name="Cahill P."/>
            <person name="Channer S."/>
            <person name="Cheshatsang Y."/>
            <person name="Chuda L."/>
            <person name="Citroen M."/>
            <person name="Collymore A."/>
            <person name="Cooke P."/>
            <person name="Costello M."/>
            <person name="D'Aco K."/>
            <person name="Daza R."/>
            <person name="De Haan G."/>
            <person name="DeGray S."/>
            <person name="DeMaso C."/>
            <person name="Dhargay N."/>
            <person name="Dooley K."/>
            <person name="Dooley E."/>
            <person name="Doricent M."/>
            <person name="Dorje P."/>
            <person name="Dorjee K."/>
            <person name="Dupes A."/>
            <person name="Elong R."/>
            <person name="Falk J."/>
            <person name="Farina A."/>
            <person name="Faro S."/>
            <person name="Ferguson D."/>
            <person name="Fisher S."/>
            <person name="Foley C.D."/>
            <person name="Franke A."/>
            <person name="Friedrich D."/>
            <person name="Gadbois L."/>
            <person name="Gearin G."/>
            <person name="Gearin C.R."/>
            <person name="Giannoukos G."/>
            <person name="Goode T."/>
            <person name="Graham J."/>
            <person name="Grandbois E."/>
            <person name="Grewal S."/>
            <person name="Gyaltsen K."/>
            <person name="Hafez N."/>
            <person name="Hagos B."/>
            <person name="Hall J."/>
            <person name="Henson C."/>
            <person name="Hollinger A."/>
            <person name="Honan T."/>
            <person name="Huard M.D."/>
            <person name="Hughes L."/>
            <person name="Hurhula B."/>
            <person name="Husby M.E."/>
            <person name="Kamat A."/>
            <person name="Kanga B."/>
            <person name="Kashin S."/>
            <person name="Khazanovich D."/>
            <person name="Kisner P."/>
            <person name="Lance K."/>
            <person name="Lara M."/>
            <person name="Lee W."/>
            <person name="Lennon N."/>
            <person name="Letendre F."/>
            <person name="LeVine R."/>
            <person name="Lipovsky A."/>
            <person name="Liu X."/>
            <person name="Liu J."/>
            <person name="Liu S."/>
            <person name="Lokyitsang T."/>
            <person name="Lokyitsang Y."/>
            <person name="Lubonja R."/>
            <person name="Lui A."/>
            <person name="MacDonald P."/>
            <person name="Magnisalis V."/>
            <person name="Maru K."/>
            <person name="Matthews C."/>
            <person name="McCusker W."/>
            <person name="McDonough S."/>
            <person name="Mehta T."/>
            <person name="Meldrim J."/>
            <person name="Meneus L."/>
            <person name="Mihai O."/>
            <person name="Mihalev A."/>
            <person name="Mihova T."/>
            <person name="Mittelman R."/>
            <person name="Mlenga V."/>
            <person name="Montmayeur A."/>
            <person name="Mulrain L."/>
            <person name="Navidi A."/>
            <person name="Naylor J."/>
            <person name="Negash T."/>
            <person name="Nguyen T."/>
            <person name="Nguyen N."/>
            <person name="Nicol R."/>
            <person name="Norbu C."/>
            <person name="Norbu N."/>
            <person name="Novod N."/>
            <person name="O'Neill B."/>
            <person name="Osman S."/>
            <person name="Markiewicz E."/>
            <person name="Oyono O.L."/>
            <person name="Patti C."/>
            <person name="Phunkhang P."/>
            <person name="Pierre F."/>
            <person name="Priest M."/>
            <person name="Raghuraman S."/>
            <person name="Rege F."/>
            <person name="Reyes R."/>
            <person name="Rise C."/>
            <person name="Rogov P."/>
            <person name="Ross K."/>
            <person name="Ryan E."/>
            <person name="Settipalli S."/>
            <person name="Shea T."/>
            <person name="Sherpa N."/>
            <person name="Shi L."/>
            <person name="Shih D."/>
            <person name="Sparrow T."/>
            <person name="Spaulding J."/>
            <person name="Stalker J."/>
            <person name="Stange-Thomann N."/>
            <person name="Stavropoulos S."/>
            <person name="Stone C."/>
            <person name="Strader C."/>
            <person name="Tesfaye S."/>
            <person name="Thomson T."/>
            <person name="Thoulutsang Y."/>
            <person name="Thoulutsang D."/>
            <person name="Topham K."/>
            <person name="Topping I."/>
            <person name="Tsamla T."/>
            <person name="Vassiliev H."/>
            <person name="Vo A."/>
            <person name="Wangchuk T."/>
            <person name="Wangdi T."/>
            <person name="Weiand M."/>
            <person name="Wilkinson J."/>
            <person name="Wilson A."/>
            <person name="Yadav S."/>
            <person name="Young G."/>
            <person name="Yu Q."/>
            <person name="Zembek L."/>
            <person name="Zhong D."/>
            <person name="Zimmer A."/>
            <person name="Zwirko Z."/>
            <person name="Jaffe D.B."/>
            <person name="Alvarez P."/>
            <person name="Brockman W."/>
            <person name="Butler J."/>
            <person name="Chin C."/>
            <person name="Gnerre S."/>
            <person name="MacCallum I."/>
            <person name="Graves J.A."/>
            <person name="Ponting C.P."/>
            <person name="Breen M."/>
            <person name="Samollow P.B."/>
            <person name="Lander E.S."/>
            <person name="Lindblad-Toh K."/>
        </authorList>
    </citation>
    <scope>NUCLEOTIDE SEQUENCE [LARGE SCALE GENOMIC DNA]</scope>
</reference>
<reference evidence="11" key="2">
    <citation type="submission" date="2025-08" db="UniProtKB">
        <authorList>
            <consortium name="Ensembl"/>
        </authorList>
    </citation>
    <scope>IDENTIFICATION</scope>
</reference>
<dbReference type="GO" id="GO:0015140">
    <property type="term" value="F:malate transmembrane transporter activity"/>
    <property type="evidence" value="ECO:0000318"/>
    <property type="project" value="GO_Central"/>
</dbReference>
<dbReference type="InParanoid" id="F6U0U5"/>
<name>F6U0U5_MONDO</name>
<sequence length="295" mass="32953">MYQKSVSRWYFGGLASLAAVCVTHPLDLLKVLLQTEHGKHFGVAGMTVRVITINGFSSFYNGFSGSLCRQEILSESRKKYLPFHQKVIIGAMGGFAGGFVGTPADIVKIRMQNDVKMPLHMKRNYSHALDGMIRIVREERFRALFSGATLASSRGALMMVGQASCYDQVKEIGITSNLFSDSLFTHIIVSFMAGLCATFLCQPLDVLKIRMMNNQDYYSVFYCVTETAKLGPGAFYKSLFPTALRLIPQTILTFVFLEQLRLRFGIPVELDQQKWDPAMPFEPKSAKDAIKKTGP</sequence>
<keyword evidence="3 9" id="KW-0813">Transport</keyword>
<evidence type="ECO:0000256" key="10">
    <source>
        <dbReference type="SAM" id="Phobius"/>
    </source>
</evidence>
<reference evidence="11" key="3">
    <citation type="submission" date="2025-09" db="UniProtKB">
        <authorList>
            <consortium name="Ensembl"/>
        </authorList>
    </citation>
    <scope>IDENTIFICATION</scope>
</reference>
<evidence type="ECO:0000256" key="2">
    <source>
        <dbReference type="ARBA" id="ARBA00006375"/>
    </source>
</evidence>
<dbReference type="GO" id="GO:0015141">
    <property type="term" value="F:succinate transmembrane transporter activity"/>
    <property type="evidence" value="ECO:0000318"/>
    <property type="project" value="GO_Central"/>
</dbReference>
<evidence type="ECO:0000256" key="8">
    <source>
        <dbReference type="PROSITE-ProRule" id="PRU00282"/>
    </source>
</evidence>
<dbReference type="STRING" id="13616.ENSMODP00000038504"/>
<dbReference type="GO" id="GO:0015117">
    <property type="term" value="F:thiosulfate transmembrane transporter activity"/>
    <property type="evidence" value="ECO:0000318"/>
    <property type="project" value="GO_Central"/>
</dbReference>
<keyword evidence="6 10" id="KW-1133">Transmembrane helix</keyword>
<comment type="subcellular location">
    <subcellularLocation>
        <location evidence="1">Membrane</location>
        <topology evidence="1">Multi-pass membrane protein</topology>
    </subcellularLocation>
</comment>